<evidence type="ECO:0008006" key="3">
    <source>
        <dbReference type="Google" id="ProtNLM"/>
    </source>
</evidence>
<evidence type="ECO:0000313" key="1">
    <source>
        <dbReference type="EMBL" id="NME97696.1"/>
    </source>
</evidence>
<evidence type="ECO:0000313" key="2">
    <source>
        <dbReference type="Proteomes" id="UP000561326"/>
    </source>
</evidence>
<comment type="caution">
    <text evidence="1">The sequence shown here is derived from an EMBL/GenBank/DDBJ whole genome shotgun (WGS) entry which is preliminary data.</text>
</comment>
<reference evidence="1 2" key="1">
    <citation type="submission" date="2020-04" db="EMBL/GenBank/DDBJ databases">
        <authorList>
            <person name="Hitch T.C.A."/>
            <person name="Wylensek D."/>
            <person name="Clavel T."/>
        </authorList>
    </citation>
    <scope>NUCLEOTIDE SEQUENCE [LARGE SCALE GENOMIC DNA]</scope>
    <source>
        <strain evidence="1 2">WB01_D5_05</strain>
    </source>
</reference>
<protein>
    <recommendedName>
        <fullName evidence="3">Scramblase</fullName>
    </recommendedName>
</protein>
<dbReference type="Proteomes" id="UP000561326">
    <property type="component" value="Unassembled WGS sequence"/>
</dbReference>
<accession>A0A848CWF9</accession>
<name>A0A848CWF9_ANEAE</name>
<dbReference type="AlphaFoldDB" id="A0A848CWF9"/>
<dbReference type="RefSeq" id="WP_168974713.1">
    <property type="nucleotide sequence ID" value="NZ_JABAGO010000006.1"/>
</dbReference>
<dbReference type="EMBL" id="JABAGO010000006">
    <property type="protein sequence ID" value="NME97696.1"/>
    <property type="molecule type" value="Genomic_DNA"/>
</dbReference>
<sequence>MDMLVFLQLPAPVLHLPCFDEAGVLVGEIKSFLPWMLPGAIMNVLPKEWILYDVQGKVLASYRQRFGLNPPFVVYDAGERNIGELRARLWGGMLRTKGSITDGEGNRLASIDVPNSLYDYHITDTEGCQWFRFRKGWMPLVMGEKFKESESLTVSFHPDLPEESRYVSLGIIAYFLTTLRKE</sequence>
<gene>
    <name evidence="1" type="ORF">HF838_05410</name>
</gene>
<proteinExistence type="predicted"/>
<organism evidence="1 2">
    <name type="scientific">Aneurinibacillus aneurinilyticus</name>
    <name type="common">Bacillus aneurinolyticus</name>
    <dbReference type="NCBI Taxonomy" id="1391"/>
    <lineage>
        <taxon>Bacteria</taxon>
        <taxon>Bacillati</taxon>
        <taxon>Bacillota</taxon>
        <taxon>Bacilli</taxon>
        <taxon>Bacillales</taxon>
        <taxon>Paenibacillaceae</taxon>
        <taxon>Aneurinibacillus group</taxon>
        <taxon>Aneurinibacillus</taxon>
    </lineage>
</organism>